<proteinExistence type="inferred from homology"/>
<comment type="caution">
    <text evidence="11">The sequence shown here is derived from an EMBL/GenBank/DDBJ whole genome shotgun (WGS) entry which is preliminary data.</text>
</comment>
<name>A0AAU9U5X7_EUPED</name>
<feature type="transmembrane region" description="Helical" evidence="9">
    <location>
        <begin position="346"/>
        <end position="365"/>
    </location>
</feature>
<accession>A0AAU9U5X7</accession>
<evidence type="ECO:0000256" key="6">
    <source>
        <dbReference type="ARBA" id="ARBA00023136"/>
    </source>
</evidence>
<dbReference type="Gene3D" id="3.40.190.10">
    <property type="entry name" value="Periplasmic binding protein-like II"/>
    <property type="match status" value="1"/>
</dbReference>
<evidence type="ECO:0000313" key="11">
    <source>
        <dbReference type="EMBL" id="CAH2094242.1"/>
    </source>
</evidence>
<keyword evidence="8" id="KW-0325">Glycoprotein</keyword>
<dbReference type="GO" id="GO:0005886">
    <property type="term" value="C:plasma membrane"/>
    <property type="evidence" value="ECO:0007669"/>
    <property type="project" value="UniProtKB-SubCell"/>
</dbReference>
<dbReference type="Proteomes" id="UP001153954">
    <property type="component" value="Unassembled WGS sequence"/>
</dbReference>
<evidence type="ECO:0000256" key="7">
    <source>
        <dbReference type="ARBA" id="ARBA00023170"/>
    </source>
</evidence>
<evidence type="ECO:0000256" key="5">
    <source>
        <dbReference type="ARBA" id="ARBA00022989"/>
    </source>
</evidence>
<evidence type="ECO:0000256" key="8">
    <source>
        <dbReference type="ARBA" id="ARBA00023180"/>
    </source>
</evidence>
<evidence type="ECO:0000259" key="10">
    <source>
        <dbReference type="Pfam" id="PF00060"/>
    </source>
</evidence>
<evidence type="ECO:0000313" key="12">
    <source>
        <dbReference type="Proteomes" id="UP001153954"/>
    </source>
</evidence>
<dbReference type="GO" id="GO:0050906">
    <property type="term" value="P:detection of stimulus involved in sensory perception"/>
    <property type="evidence" value="ECO:0007669"/>
    <property type="project" value="UniProtKB-ARBA"/>
</dbReference>
<evidence type="ECO:0000256" key="9">
    <source>
        <dbReference type="SAM" id="Phobius"/>
    </source>
</evidence>
<feature type="transmembrane region" description="Helical" evidence="9">
    <location>
        <begin position="588"/>
        <end position="612"/>
    </location>
</feature>
<dbReference type="InterPro" id="IPR001320">
    <property type="entry name" value="Iontro_rcpt_C"/>
</dbReference>
<dbReference type="EMBL" id="CAKOGL010000014">
    <property type="protein sequence ID" value="CAH2094242.1"/>
    <property type="molecule type" value="Genomic_DNA"/>
</dbReference>
<evidence type="ECO:0000256" key="4">
    <source>
        <dbReference type="ARBA" id="ARBA00022692"/>
    </source>
</evidence>
<evidence type="ECO:0000256" key="1">
    <source>
        <dbReference type="ARBA" id="ARBA00004651"/>
    </source>
</evidence>
<dbReference type="PANTHER" id="PTHR42643:SF30">
    <property type="entry name" value="IONOTROPIC RECEPTOR 40A-RELATED"/>
    <property type="match status" value="1"/>
</dbReference>
<keyword evidence="12" id="KW-1185">Reference proteome</keyword>
<dbReference type="PANTHER" id="PTHR42643">
    <property type="entry name" value="IONOTROPIC RECEPTOR 20A-RELATED"/>
    <property type="match status" value="1"/>
</dbReference>
<keyword evidence="3" id="KW-1003">Cell membrane</keyword>
<comment type="subcellular location">
    <subcellularLocation>
        <location evidence="1">Cell membrane</location>
        <topology evidence="1">Multi-pass membrane protein</topology>
    </subcellularLocation>
</comment>
<comment type="similarity">
    <text evidence="2">Belongs to the glutamate-gated ion channel (TC 1.A.10.1) family.</text>
</comment>
<dbReference type="AlphaFoldDB" id="A0AAU9U5X7"/>
<evidence type="ECO:0000256" key="3">
    <source>
        <dbReference type="ARBA" id="ARBA00022475"/>
    </source>
</evidence>
<feature type="transmembrane region" description="Helical" evidence="9">
    <location>
        <begin position="402"/>
        <end position="421"/>
    </location>
</feature>
<dbReference type="GO" id="GO:0015276">
    <property type="term" value="F:ligand-gated monoatomic ion channel activity"/>
    <property type="evidence" value="ECO:0007669"/>
    <property type="project" value="InterPro"/>
</dbReference>
<dbReference type="SUPFAM" id="SSF53850">
    <property type="entry name" value="Periplasmic binding protein-like II"/>
    <property type="match status" value="1"/>
</dbReference>
<keyword evidence="5 9" id="KW-1133">Transmembrane helix</keyword>
<dbReference type="InterPro" id="IPR052192">
    <property type="entry name" value="Insect_Ionotropic_Sensory_Rcpt"/>
</dbReference>
<evidence type="ECO:0000256" key="2">
    <source>
        <dbReference type="ARBA" id="ARBA00008685"/>
    </source>
</evidence>
<feature type="domain" description="Ionotropic glutamate receptor C-terminal" evidence="10">
    <location>
        <begin position="345"/>
        <end position="593"/>
    </location>
</feature>
<protein>
    <recommendedName>
        <fullName evidence="10">Ionotropic glutamate receptor C-terminal domain-containing protein</fullName>
    </recommendedName>
</protein>
<gene>
    <name evidence="11" type="ORF">EEDITHA_LOCUS9825</name>
</gene>
<sequence>MIYCKDSLFITDDDFVKISSSAECVLNLSAKYFADKKALSGSIVVVSVNSNASAAESQLLKTMHKGKKYSIMVKNAFRRHANASHFREKAKNYLLILKKKFELMNHLGQLSGLPTWNPLAKAIVYYRLKKREKGSEIAKSFINDLRKYKILKSIAFIYNPLKEEVTSYSWTPYSDENCAGKCKSVYILDKCSNNSIKQLEAQREMFPLDLKGCPLITYAVISEPYVMPPERKVSSTMWNDAYEFQKGGEINLVKIVSQFTNMSLIIRMSEKQENWGEINPNGTATGGYGLLLNDSVDLIIGNIEVTRTIRKLFHPTVSYTQDEMTWCVSKARRAATWDNLIIIFQWSTWLATLMSILIMGLLFHYLHYRENRSTTKWPTNTILMTFCMLLGWAAKFNPKSSVFRMLIFIWLCFSLNMGISYESFLRSFLMHPRFEKQISSEADLIRSGIPLGGREIYRSYFETNNASSFYLYRKYNSTTFSEGIRRAALDRNFAVVSSRRQAEYMDQKLGKGAALMYCFHESNNLYKYGVVLLARKWFPMLERFDNIIRSVSENGLIDKWNKELFIHSISSDGTSAILPLSIQHLLGAFMLIGILYTVSIMVFIAEVVLGFLKHRKEIKVGIWNIRIP</sequence>
<reference evidence="11" key="1">
    <citation type="submission" date="2022-03" db="EMBL/GenBank/DDBJ databases">
        <authorList>
            <person name="Tunstrom K."/>
        </authorList>
    </citation>
    <scope>NUCLEOTIDE SEQUENCE</scope>
</reference>
<keyword evidence="7" id="KW-0675">Receptor</keyword>
<dbReference type="Pfam" id="PF00060">
    <property type="entry name" value="Lig_chan"/>
    <property type="match status" value="1"/>
</dbReference>
<dbReference type="Gene3D" id="1.10.287.70">
    <property type="match status" value="1"/>
</dbReference>
<organism evidence="11 12">
    <name type="scientific">Euphydryas editha</name>
    <name type="common">Edith's checkerspot</name>
    <dbReference type="NCBI Taxonomy" id="104508"/>
    <lineage>
        <taxon>Eukaryota</taxon>
        <taxon>Metazoa</taxon>
        <taxon>Ecdysozoa</taxon>
        <taxon>Arthropoda</taxon>
        <taxon>Hexapoda</taxon>
        <taxon>Insecta</taxon>
        <taxon>Pterygota</taxon>
        <taxon>Neoptera</taxon>
        <taxon>Endopterygota</taxon>
        <taxon>Lepidoptera</taxon>
        <taxon>Glossata</taxon>
        <taxon>Ditrysia</taxon>
        <taxon>Papilionoidea</taxon>
        <taxon>Nymphalidae</taxon>
        <taxon>Nymphalinae</taxon>
        <taxon>Euphydryas</taxon>
    </lineage>
</organism>
<feature type="transmembrane region" description="Helical" evidence="9">
    <location>
        <begin position="377"/>
        <end position="396"/>
    </location>
</feature>
<keyword evidence="6 9" id="KW-0472">Membrane</keyword>
<keyword evidence="4 9" id="KW-0812">Transmembrane</keyword>